<dbReference type="EMBL" id="DS469583">
    <property type="protein sequence ID" value="EDO40982.1"/>
    <property type="molecule type" value="Genomic_DNA"/>
</dbReference>
<protein>
    <submittedName>
        <fullName evidence="5">Uncharacterized protein</fullName>
    </submittedName>
</protein>
<evidence type="ECO:0000256" key="4">
    <source>
        <dbReference type="SAM" id="MobiDB-lite"/>
    </source>
</evidence>
<evidence type="ECO:0000313" key="5">
    <source>
        <dbReference type="EMBL" id="EDO40982.1"/>
    </source>
</evidence>
<dbReference type="eggNOG" id="KOG1403">
    <property type="taxonomic scope" value="Eukaryota"/>
</dbReference>
<keyword evidence="6" id="KW-1185">Reference proteome</keyword>
<accession>A7S5I9</accession>
<comment type="similarity">
    <text evidence="1 3">Belongs to the class-III pyridoxal-phosphate-dependent aminotransferase family.</text>
</comment>
<evidence type="ECO:0000256" key="1">
    <source>
        <dbReference type="ARBA" id="ARBA00008954"/>
    </source>
</evidence>
<keyword evidence="2 3" id="KW-0663">Pyridoxal phosphate</keyword>
<dbReference type="GO" id="GO:0008483">
    <property type="term" value="F:transaminase activity"/>
    <property type="evidence" value="ECO:0007669"/>
    <property type="project" value="InterPro"/>
</dbReference>
<dbReference type="SUPFAM" id="SSF53383">
    <property type="entry name" value="PLP-dependent transferases"/>
    <property type="match status" value="1"/>
</dbReference>
<dbReference type="Proteomes" id="UP000001593">
    <property type="component" value="Unassembled WGS sequence"/>
</dbReference>
<dbReference type="OMA" id="GAIETMK"/>
<evidence type="ECO:0000313" key="6">
    <source>
        <dbReference type="Proteomes" id="UP000001593"/>
    </source>
</evidence>
<proteinExistence type="inferred from homology"/>
<dbReference type="InterPro" id="IPR049704">
    <property type="entry name" value="Aminotrans_3_PPA_site"/>
</dbReference>
<dbReference type="PANTHER" id="PTHR45688">
    <property type="match status" value="1"/>
</dbReference>
<dbReference type="PANTHER" id="PTHR45688:SF13">
    <property type="entry name" value="ALANINE--GLYOXYLATE AMINOTRANSFERASE 2-LIKE"/>
    <property type="match status" value="1"/>
</dbReference>
<dbReference type="InterPro" id="IPR015424">
    <property type="entry name" value="PyrdxlP-dep_Trfase"/>
</dbReference>
<dbReference type="InParanoid" id="A7S5I9"/>
<dbReference type="InterPro" id="IPR015422">
    <property type="entry name" value="PyrdxlP-dep_Trfase_small"/>
</dbReference>
<sequence length="483" mass="53144">MSASKKARMEENGFGNNENVVVVSDRNTQRSDNGDESGSTVWNDLTSEEIMAARKRHIGKSCKVHFPQNPIKLAYSKGQYFYDDKGRQLLDCMNNVTHVGHCHPHVVKACSDQMAVLNTNSRFLYSNMVQYTRRLLAKFPPSLSVCYYVCSGSEANDLALRLARTHTKQHDMVILDRAYHGHTSALIDISPYKFNAPGGEGKKDFIHVAPCPDPYRGRHKGYGPETGIKYANEVKQLIEEVEKDGRKIAGFICESMQGCGGQIVYPQNFMKEAFKHVRAAGGVCIADEVQVGFGRVGNHFWAFETQDVVPDIVTLGKPIGNGHPLACVVTTPEISESFAATGMAYFNTYGGNPVSCAVGNAVLDVIEEEGLQQHALKVGTQLIDKLKGLQQKHPLIGDVRGMGLFVGVELVKDQDTLEPATSEASHVVYQAKENHILISADGIHSNVLKIKPPMCFSHSDADNLVNTLDIILTEMEEGTKEFS</sequence>
<dbReference type="CDD" id="cd00610">
    <property type="entry name" value="OAT_like"/>
    <property type="match status" value="1"/>
</dbReference>
<dbReference type="PhylomeDB" id="A7S5I9"/>
<reference evidence="5 6" key="1">
    <citation type="journal article" date="2007" name="Science">
        <title>Sea anemone genome reveals ancestral eumetazoan gene repertoire and genomic organization.</title>
        <authorList>
            <person name="Putnam N.H."/>
            <person name="Srivastava M."/>
            <person name="Hellsten U."/>
            <person name="Dirks B."/>
            <person name="Chapman J."/>
            <person name="Salamov A."/>
            <person name="Terry A."/>
            <person name="Shapiro H."/>
            <person name="Lindquist E."/>
            <person name="Kapitonov V.V."/>
            <person name="Jurka J."/>
            <person name="Genikhovich G."/>
            <person name="Grigoriev I.V."/>
            <person name="Lucas S.M."/>
            <person name="Steele R.E."/>
            <person name="Finnerty J.R."/>
            <person name="Technau U."/>
            <person name="Martindale M.Q."/>
            <person name="Rokhsar D.S."/>
        </authorList>
    </citation>
    <scope>NUCLEOTIDE SEQUENCE [LARGE SCALE GENOMIC DNA]</scope>
    <source>
        <strain evidence="6">CH2 X CH6</strain>
    </source>
</reference>
<evidence type="ECO:0000256" key="2">
    <source>
        <dbReference type="ARBA" id="ARBA00022898"/>
    </source>
</evidence>
<evidence type="ECO:0000256" key="3">
    <source>
        <dbReference type="RuleBase" id="RU003560"/>
    </source>
</evidence>
<dbReference type="Gene3D" id="3.40.640.10">
    <property type="entry name" value="Type I PLP-dependent aspartate aminotransferase-like (Major domain)"/>
    <property type="match status" value="1"/>
</dbReference>
<feature type="region of interest" description="Disordered" evidence="4">
    <location>
        <begin position="1"/>
        <end position="40"/>
    </location>
</feature>
<dbReference type="InterPro" id="IPR005814">
    <property type="entry name" value="Aminotrans_3"/>
</dbReference>
<dbReference type="STRING" id="45351.A7S5I9"/>
<dbReference type="AlphaFoldDB" id="A7S5I9"/>
<dbReference type="PIRSF" id="PIRSF000521">
    <property type="entry name" value="Transaminase_4ab_Lys_Orn"/>
    <property type="match status" value="1"/>
</dbReference>
<dbReference type="InterPro" id="IPR015421">
    <property type="entry name" value="PyrdxlP-dep_Trfase_major"/>
</dbReference>
<dbReference type="Pfam" id="PF00202">
    <property type="entry name" value="Aminotran_3"/>
    <property type="match status" value="1"/>
</dbReference>
<dbReference type="GO" id="GO:0030170">
    <property type="term" value="F:pyridoxal phosphate binding"/>
    <property type="evidence" value="ECO:0007669"/>
    <property type="project" value="InterPro"/>
</dbReference>
<dbReference type="PROSITE" id="PS00600">
    <property type="entry name" value="AA_TRANSFER_CLASS_3"/>
    <property type="match status" value="1"/>
</dbReference>
<name>A7S5I9_NEMVE</name>
<dbReference type="Gene3D" id="3.90.1150.10">
    <property type="entry name" value="Aspartate Aminotransferase, domain 1"/>
    <property type="match status" value="1"/>
</dbReference>
<gene>
    <name evidence="5" type="ORF">NEMVEDRAFT_v1g185918</name>
</gene>
<organism evidence="5 6">
    <name type="scientific">Nematostella vectensis</name>
    <name type="common">Starlet sea anemone</name>
    <dbReference type="NCBI Taxonomy" id="45351"/>
    <lineage>
        <taxon>Eukaryota</taxon>
        <taxon>Metazoa</taxon>
        <taxon>Cnidaria</taxon>
        <taxon>Anthozoa</taxon>
        <taxon>Hexacorallia</taxon>
        <taxon>Actiniaria</taxon>
        <taxon>Edwardsiidae</taxon>
        <taxon>Nematostella</taxon>
    </lineage>
</organism>
<feature type="compositionally biased region" description="Low complexity" evidence="4">
    <location>
        <begin position="12"/>
        <end position="23"/>
    </location>
</feature>
<dbReference type="HOGENOM" id="CLU_016922_8_0_1"/>